<sequence length="236" mass="26650">MRASYPMIYAIGDVHGESDALRTLLAKLPLQPTDLVIFLGDLINRQGRNPFDCVEQVLQFDRCRKICLQGNHEEAMMFFLESGDMSVMTGMGGQTTLDSYEAAGYPIRPGDPTSLPESHARFYFQAESWTLPFYITDDYIFTHAGWDLAQPLERQVPTRWRWERVTGVERRVWTQTVIRGHTPMPKVTHALTKGYIGIDTGCGMGGFLSAIALPGETTYSARPASFSPGWFTKMRR</sequence>
<reference evidence="2 3" key="1">
    <citation type="journal article" date="2019" name="Int. J. Syst. Evol. Microbiol.">
        <title>Capsulimonas corticalis gen. nov., sp. nov., an aerobic capsulated bacterium, of a novel bacterial order, Capsulimonadales ord. nov., of the class Armatimonadia of the phylum Armatimonadetes.</title>
        <authorList>
            <person name="Li J."/>
            <person name="Kudo C."/>
            <person name="Tonouchi A."/>
        </authorList>
    </citation>
    <scope>NUCLEOTIDE SEQUENCE [LARGE SCALE GENOMIC DNA]</scope>
    <source>
        <strain evidence="2 3">AX-7</strain>
    </source>
</reference>
<dbReference type="Proteomes" id="UP000287394">
    <property type="component" value="Chromosome"/>
</dbReference>
<dbReference type="InterPro" id="IPR004843">
    <property type="entry name" value="Calcineurin-like_PHP"/>
</dbReference>
<dbReference type="RefSeq" id="WP_119323512.1">
    <property type="nucleotide sequence ID" value="NZ_AP025739.1"/>
</dbReference>
<name>A0A402D1V7_9BACT</name>
<dbReference type="OrthoDB" id="9807890at2"/>
<organism evidence="2 3">
    <name type="scientific">Capsulimonas corticalis</name>
    <dbReference type="NCBI Taxonomy" id="2219043"/>
    <lineage>
        <taxon>Bacteria</taxon>
        <taxon>Bacillati</taxon>
        <taxon>Armatimonadota</taxon>
        <taxon>Armatimonadia</taxon>
        <taxon>Capsulimonadales</taxon>
        <taxon>Capsulimonadaceae</taxon>
        <taxon>Capsulimonas</taxon>
    </lineage>
</organism>
<accession>A0A402D1V7</accession>
<proteinExistence type="predicted"/>
<dbReference type="Pfam" id="PF00149">
    <property type="entry name" value="Metallophos"/>
    <property type="match status" value="1"/>
</dbReference>
<dbReference type="PANTHER" id="PTHR42850:SF4">
    <property type="entry name" value="ZINC-DEPENDENT ENDOPOLYPHOSPHATASE"/>
    <property type="match status" value="1"/>
</dbReference>
<gene>
    <name evidence="2" type="ORF">CCAX7_21080</name>
</gene>
<protein>
    <submittedName>
        <fullName evidence="2">Serine/threonine protein phosphatase</fullName>
    </submittedName>
</protein>
<dbReference type="InterPro" id="IPR050126">
    <property type="entry name" value="Ap4A_hydrolase"/>
</dbReference>
<dbReference type="AlphaFoldDB" id="A0A402D1V7"/>
<dbReference type="EMBL" id="AP025739">
    <property type="protein sequence ID" value="BDI30057.1"/>
    <property type="molecule type" value="Genomic_DNA"/>
</dbReference>
<feature type="domain" description="Calcineurin-like phosphoesterase" evidence="1">
    <location>
        <begin position="8"/>
        <end position="158"/>
    </location>
</feature>
<dbReference type="PANTHER" id="PTHR42850">
    <property type="entry name" value="METALLOPHOSPHOESTERASE"/>
    <property type="match status" value="1"/>
</dbReference>
<dbReference type="GO" id="GO:0005737">
    <property type="term" value="C:cytoplasm"/>
    <property type="evidence" value="ECO:0007669"/>
    <property type="project" value="TreeGrafter"/>
</dbReference>
<evidence type="ECO:0000313" key="2">
    <source>
        <dbReference type="EMBL" id="BDI30057.1"/>
    </source>
</evidence>
<dbReference type="SUPFAM" id="SSF56300">
    <property type="entry name" value="Metallo-dependent phosphatases"/>
    <property type="match status" value="1"/>
</dbReference>
<dbReference type="InterPro" id="IPR029052">
    <property type="entry name" value="Metallo-depent_PP-like"/>
</dbReference>
<keyword evidence="3" id="KW-1185">Reference proteome</keyword>
<dbReference type="Gene3D" id="3.60.21.10">
    <property type="match status" value="1"/>
</dbReference>
<dbReference type="KEGG" id="ccot:CCAX7_21080"/>
<evidence type="ECO:0000259" key="1">
    <source>
        <dbReference type="Pfam" id="PF00149"/>
    </source>
</evidence>
<evidence type="ECO:0000313" key="3">
    <source>
        <dbReference type="Proteomes" id="UP000287394"/>
    </source>
</evidence>
<dbReference type="GO" id="GO:0016791">
    <property type="term" value="F:phosphatase activity"/>
    <property type="evidence" value="ECO:0007669"/>
    <property type="project" value="TreeGrafter"/>
</dbReference>